<dbReference type="Pfam" id="PF13472">
    <property type="entry name" value="Lipase_GDSL_2"/>
    <property type="match status" value="1"/>
</dbReference>
<sequence>MTTNAQDAIVLLGDSITQDGWSPYGFAQRLANAYVRKLDVINRGMSGYNTDWIIPRLRAGAHPPCFAKQHDQQHLPKIRLMTIWLGANDAALPPSGQHVPLERYAANLAHLAHLVSDPSSPYHAPHTKLLLITPPPINTHQWRVTLRQGEPPKELDRKFEVTAEYAERVRTVGREVGVPVVDVWTRVWDAAGHVEERLSEYLYDGLHLNEHGYALVYEEIIKAIGENYPELHYEKLQPVFKLWDQINPQNPGPDLQKRDIFAA</sequence>
<name>A0A4Y9YLZ5_9APHY</name>
<comment type="caution">
    <text evidence="2">The sequence shown here is derived from an EMBL/GenBank/DDBJ whole genome shotgun (WGS) entry which is preliminary data.</text>
</comment>
<dbReference type="SUPFAM" id="SSF52266">
    <property type="entry name" value="SGNH hydrolase"/>
    <property type="match status" value="1"/>
</dbReference>
<feature type="domain" description="SGNH hydrolase-type esterase" evidence="1">
    <location>
        <begin position="11"/>
        <end position="215"/>
    </location>
</feature>
<gene>
    <name evidence="2" type="ORF">EVJ58_g3621</name>
</gene>
<proteinExistence type="predicted"/>
<dbReference type="Gene3D" id="3.40.50.1110">
    <property type="entry name" value="SGNH hydrolase"/>
    <property type="match status" value="1"/>
</dbReference>
<evidence type="ECO:0000313" key="2">
    <source>
        <dbReference type="EMBL" id="TFY62828.1"/>
    </source>
</evidence>
<evidence type="ECO:0000259" key="1">
    <source>
        <dbReference type="Pfam" id="PF13472"/>
    </source>
</evidence>
<reference evidence="2 3" key="1">
    <citation type="submission" date="2019-01" db="EMBL/GenBank/DDBJ databases">
        <title>Genome sequencing of the rare red list fungi Fomitopsis rosea.</title>
        <authorList>
            <person name="Buettner E."/>
            <person name="Kellner H."/>
        </authorList>
    </citation>
    <scope>NUCLEOTIDE SEQUENCE [LARGE SCALE GENOMIC DNA]</scope>
    <source>
        <strain evidence="2 3">DSM 105464</strain>
    </source>
</reference>
<dbReference type="STRING" id="34475.A0A4Y9YLZ5"/>
<dbReference type="Proteomes" id="UP000298390">
    <property type="component" value="Unassembled WGS sequence"/>
</dbReference>
<dbReference type="EMBL" id="SEKV01000152">
    <property type="protein sequence ID" value="TFY62828.1"/>
    <property type="molecule type" value="Genomic_DNA"/>
</dbReference>
<dbReference type="PANTHER" id="PTHR14209">
    <property type="entry name" value="ISOAMYL ACETATE-HYDROLYZING ESTERASE 1"/>
    <property type="match status" value="1"/>
</dbReference>
<dbReference type="InterPro" id="IPR013830">
    <property type="entry name" value="SGNH_hydro"/>
</dbReference>
<dbReference type="AlphaFoldDB" id="A0A4Y9YLZ5"/>
<protein>
    <recommendedName>
        <fullName evidence="1">SGNH hydrolase-type esterase domain-containing protein</fullName>
    </recommendedName>
</protein>
<evidence type="ECO:0000313" key="3">
    <source>
        <dbReference type="Proteomes" id="UP000298390"/>
    </source>
</evidence>
<dbReference type="InterPro" id="IPR045136">
    <property type="entry name" value="Iah1-like"/>
</dbReference>
<dbReference type="PANTHER" id="PTHR14209:SF19">
    <property type="entry name" value="ISOAMYL ACETATE-HYDROLYZING ESTERASE 1 HOMOLOG"/>
    <property type="match status" value="1"/>
</dbReference>
<organism evidence="2 3">
    <name type="scientific">Rhodofomes roseus</name>
    <dbReference type="NCBI Taxonomy" id="34475"/>
    <lineage>
        <taxon>Eukaryota</taxon>
        <taxon>Fungi</taxon>
        <taxon>Dikarya</taxon>
        <taxon>Basidiomycota</taxon>
        <taxon>Agaricomycotina</taxon>
        <taxon>Agaricomycetes</taxon>
        <taxon>Polyporales</taxon>
        <taxon>Rhodofomes</taxon>
    </lineage>
</organism>
<dbReference type="CDD" id="cd01838">
    <property type="entry name" value="Isoamyl_acetate_hydrolase_like"/>
    <property type="match status" value="1"/>
</dbReference>
<dbReference type="InterPro" id="IPR036514">
    <property type="entry name" value="SGNH_hydro_sf"/>
</dbReference>
<accession>A0A4Y9YLZ5</accession>